<comment type="caution">
    <text evidence="7">The sequence shown here is derived from an EMBL/GenBank/DDBJ whole genome shotgun (WGS) entry which is preliminary data.</text>
</comment>
<sequence>MPDQHQHAPSAPDTRTAPRPAATPAQSDGDASDATGVGPGVDVRSVVVVGAGLAGAQTVAALRAHGFTGTVTLLGAEGVAPYDRPPLSKELLSRPSPVWLDAEMGLDVAALADVRLAAPATRLEVGATGVRVTTPGGLVEADAVVLACGSLPVRPRGWDAAFVLHTADDAARLRPHLTPGARLAVVGAGWVGAEVAGVAAGAGAQVTVVEALDAPLARQLGSEVGAHLAGWYAQAGVALRTGTTVTAVHAGGLDLADGSTVDADAVLVAVGARPATAWLAGSLPLDAAGAVPVDADGRLATAAAAAHGIPGAAAARVWAVGDCARREHPVLGSVPGGHWSAALHDPEPTARALLGLAPEGGTHAPYVFSRQLGHDLALLGLPDPACEVHYRGEPGAGPWAALYLDPAVSADPATSPEPAVSPDPAASPTPDASPDPAVRRLRAVLLVDAPRDVGAARRLFARDARPLVDVARATDPGVRWRDVV</sequence>
<name>A0A2M9CYY2_9CELL</name>
<evidence type="ECO:0000256" key="5">
    <source>
        <dbReference type="SAM" id="MobiDB-lite"/>
    </source>
</evidence>
<accession>A0A2M9CYY2</accession>
<dbReference type="Pfam" id="PF07992">
    <property type="entry name" value="Pyr_redox_2"/>
    <property type="match status" value="1"/>
</dbReference>
<dbReference type="EMBL" id="PGFE01000001">
    <property type="protein sequence ID" value="PJJ77144.1"/>
    <property type="molecule type" value="Genomic_DNA"/>
</dbReference>
<evidence type="ECO:0000256" key="4">
    <source>
        <dbReference type="ARBA" id="ARBA00023002"/>
    </source>
</evidence>
<proteinExistence type="predicted"/>
<dbReference type="AlphaFoldDB" id="A0A2M9CYY2"/>
<dbReference type="InterPro" id="IPR050446">
    <property type="entry name" value="FAD-oxidoreductase/Apoptosis"/>
</dbReference>
<dbReference type="GO" id="GO:0016651">
    <property type="term" value="F:oxidoreductase activity, acting on NAD(P)H"/>
    <property type="evidence" value="ECO:0007669"/>
    <property type="project" value="TreeGrafter"/>
</dbReference>
<dbReference type="InterPro" id="IPR023753">
    <property type="entry name" value="FAD/NAD-binding_dom"/>
</dbReference>
<dbReference type="Proteomes" id="UP000231693">
    <property type="component" value="Unassembled WGS sequence"/>
</dbReference>
<keyword evidence="2" id="KW-0285">Flavoprotein</keyword>
<organism evidence="7 8">
    <name type="scientific">Sediminihabitans luteus</name>
    <dbReference type="NCBI Taxonomy" id="1138585"/>
    <lineage>
        <taxon>Bacteria</taxon>
        <taxon>Bacillati</taxon>
        <taxon>Actinomycetota</taxon>
        <taxon>Actinomycetes</taxon>
        <taxon>Micrococcales</taxon>
        <taxon>Cellulomonadaceae</taxon>
        <taxon>Sediminihabitans</taxon>
    </lineage>
</organism>
<protein>
    <submittedName>
        <fullName evidence="7">NADPH-dependent 2,4-dienoyl-CoA reductase/sulfur reductase-like enzyme</fullName>
    </submittedName>
</protein>
<dbReference type="PANTHER" id="PTHR43557:SF2">
    <property type="entry name" value="RIESKE DOMAIN-CONTAINING PROTEIN-RELATED"/>
    <property type="match status" value="1"/>
</dbReference>
<evidence type="ECO:0000256" key="3">
    <source>
        <dbReference type="ARBA" id="ARBA00022827"/>
    </source>
</evidence>
<feature type="region of interest" description="Disordered" evidence="5">
    <location>
        <begin position="410"/>
        <end position="436"/>
    </location>
</feature>
<dbReference type="Gene3D" id="3.50.50.60">
    <property type="entry name" value="FAD/NAD(P)-binding domain"/>
    <property type="match status" value="2"/>
</dbReference>
<dbReference type="GO" id="GO:0005737">
    <property type="term" value="C:cytoplasm"/>
    <property type="evidence" value="ECO:0007669"/>
    <property type="project" value="TreeGrafter"/>
</dbReference>
<comment type="cofactor">
    <cofactor evidence="1">
        <name>FAD</name>
        <dbReference type="ChEBI" id="CHEBI:57692"/>
    </cofactor>
</comment>
<dbReference type="InterPro" id="IPR016156">
    <property type="entry name" value="FAD/NAD-linked_Rdtase_dimer_sf"/>
</dbReference>
<dbReference type="PANTHER" id="PTHR43557">
    <property type="entry name" value="APOPTOSIS-INDUCING FACTOR 1"/>
    <property type="match status" value="1"/>
</dbReference>
<reference evidence="7 8" key="1">
    <citation type="submission" date="2017-11" db="EMBL/GenBank/DDBJ databases">
        <title>Genomic Encyclopedia of Archaeal and Bacterial Type Strains, Phase II (KMG-II): From Individual Species to Whole Genera.</title>
        <authorList>
            <person name="Goeker M."/>
        </authorList>
    </citation>
    <scope>NUCLEOTIDE SEQUENCE [LARGE SCALE GENOMIC DNA]</scope>
    <source>
        <strain evidence="7 8">DSM 25478</strain>
    </source>
</reference>
<keyword evidence="8" id="KW-1185">Reference proteome</keyword>
<dbReference type="Gene3D" id="3.30.390.30">
    <property type="match status" value="1"/>
</dbReference>
<feature type="compositionally biased region" description="Pro residues" evidence="5">
    <location>
        <begin position="419"/>
        <end position="433"/>
    </location>
</feature>
<dbReference type="PRINTS" id="PR00469">
    <property type="entry name" value="PNDRDTASEII"/>
</dbReference>
<feature type="compositionally biased region" description="Low complexity" evidence="5">
    <location>
        <begin position="8"/>
        <end position="25"/>
    </location>
</feature>
<feature type="domain" description="FAD/NAD(P)-binding" evidence="6">
    <location>
        <begin position="45"/>
        <end position="328"/>
    </location>
</feature>
<evidence type="ECO:0000259" key="6">
    <source>
        <dbReference type="Pfam" id="PF07992"/>
    </source>
</evidence>
<dbReference type="PRINTS" id="PR00368">
    <property type="entry name" value="FADPNR"/>
</dbReference>
<evidence type="ECO:0000313" key="7">
    <source>
        <dbReference type="EMBL" id="PJJ77144.1"/>
    </source>
</evidence>
<gene>
    <name evidence="7" type="ORF">CLV28_0358</name>
</gene>
<evidence type="ECO:0000256" key="2">
    <source>
        <dbReference type="ARBA" id="ARBA00022630"/>
    </source>
</evidence>
<feature type="region of interest" description="Disordered" evidence="5">
    <location>
        <begin position="1"/>
        <end position="38"/>
    </location>
</feature>
<dbReference type="RefSeq" id="WP_100422330.1">
    <property type="nucleotide sequence ID" value="NZ_BOOX01000004.1"/>
</dbReference>
<evidence type="ECO:0000313" key="8">
    <source>
        <dbReference type="Proteomes" id="UP000231693"/>
    </source>
</evidence>
<dbReference type="OrthoDB" id="1145at2"/>
<dbReference type="SUPFAM" id="SSF51905">
    <property type="entry name" value="FAD/NAD(P)-binding domain"/>
    <property type="match status" value="1"/>
</dbReference>
<evidence type="ECO:0000256" key="1">
    <source>
        <dbReference type="ARBA" id="ARBA00001974"/>
    </source>
</evidence>
<keyword evidence="4" id="KW-0560">Oxidoreductase</keyword>
<keyword evidence="3" id="KW-0274">FAD</keyword>
<dbReference type="InterPro" id="IPR036188">
    <property type="entry name" value="FAD/NAD-bd_sf"/>
</dbReference>